<dbReference type="InterPro" id="IPR013968">
    <property type="entry name" value="PKS_KR"/>
</dbReference>
<evidence type="ECO:0000256" key="1">
    <source>
        <dbReference type="ARBA" id="ARBA00001957"/>
    </source>
</evidence>
<dbReference type="InterPro" id="IPR016036">
    <property type="entry name" value="Malonyl_transacylase_ACP-bd"/>
</dbReference>
<dbReference type="SUPFAM" id="SSF51735">
    <property type="entry name" value="NAD(P)-binding Rossmann-fold domains"/>
    <property type="match status" value="2"/>
</dbReference>
<dbReference type="RefSeq" id="WP_369172975.1">
    <property type="nucleotide sequence ID" value="NZ_CP163439.1"/>
</dbReference>
<dbReference type="InterPro" id="IPR014030">
    <property type="entry name" value="Ketoacyl_synth_N"/>
</dbReference>
<dbReference type="InterPro" id="IPR015083">
    <property type="entry name" value="NorB/c/GfsB-D-like_docking"/>
</dbReference>
<dbReference type="InterPro" id="IPR041618">
    <property type="entry name" value="PKS_DE"/>
</dbReference>
<dbReference type="SMART" id="SM00822">
    <property type="entry name" value="PKS_KR"/>
    <property type="match status" value="1"/>
</dbReference>
<evidence type="ECO:0000256" key="8">
    <source>
        <dbReference type="SAM" id="MobiDB-lite"/>
    </source>
</evidence>
<keyword evidence="2" id="KW-0596">Phosphopantetheine</keyword>
<feature type="region of interest" description="Disordered" evidence="8">
    <location>
        <begin position="1476"/>
        <end position="1516"/>
    </location>
</feature>
<dbReference type="InterPro" id="IPR050091">
    <property type="entry name" value="PKS_NRPS_Biosynth_Enz"/>
</dbReference>
<dbReference type="SMART" id="SM00825">
    <property type="entry name" value="PKS_KS"/>
    <property type="match status" value="1"/>
</dbReference>
<dbReference type="InterPro" id="IPR032821">
    <property type="entry name" value="PKS_assoc"/>
</dbReference>
<proteinExistence type="predicted"/>
<dbReference type="InterPro" id="IPR020841">
    <property type="entry name" value="PKS_Beta-ketoAc_synthase_dom"/>
</dbReference>
<evidence type="ECO:0000256" key="7">
    <source>
        <dbReference type="ARBA" id="ARBA00023315"/>
    </source>
</evidence>
<dbReference type="PANTHER" id="PTHR43775:SF51">
    <property type="entry name" value="INACTIVE PHENOLPHTHIOCEROL SYNTHESIS POLYKETIDE SYNTHASE TYPE I PKS1-RELATED"/>
    <property type="match status" value="1"/>
</dbReference>
<feature type="compositionally biased region" description="Low complexity" evidence="8">
    <location>
        <begin position="1489"/>
        <end position="1500"/>
    </location>
</feature>
<sequence length="1516" mass="159031">MANEEKFLAYLKRATADLRETRHRLREMEDREREPIAIVGMSCRYPGGVTSPEQLWELVAAGGDGISPFPTDRGWDVEGLFSSDPGESGTSYVQEGGFLHEAGAFDPGFFGISPREALAMDPQQRLLLEVSWEAFERAGIDPTSLKGSRTGVFAGLMYHDYISQLQSVPDGVEGYLGTGNSGSVLSGRVSYTLGLEGPAVTVDTACSSSLVALHFAVQALRSGECSMALAGGVTVMATPGPFVDFSRQRGLSFDGRCKSFAAGADGTGWAEGAGVLVVERLSDARRLGHQVLAVVRGSAVNQDGASSGLTAPNGPAQQRVIRQALAGARLAPEQIDAVEAHGTGTTLGDPIEAQALIATYGQGRPEGRPLWLGSLKSNIGHTQAAAGVAGIIKMVMAMRHGVLPQTLHVDEPTPQVDWSAGAVELLAEPVEWPETGEPRRVGVSSFGVSGTNAHVVLEQAPEVEEPEAAGNPVALPLVPWVVSAKSEEALAGQVGRLRSFVAERPGGSELSPVDVGFSLATTRAVLEHRAVLIGGEQVAEGSVSPGRVGVLFSGQGSQRAGMGRELYEAYPVFADAFDAVCAELDRHLDQSLREVVFEGGELLDQTQFTQAGLFALEVSLFRLVEAWGVKPDYLLGHSIGELSAAYVAGVLSLEDAAALVAARGRLMQALPAGGAMVSLQAAEDEVVPLLVEGVSVAALNGPNATVISGDEAEVLRIAAHFEGEGRKTKRLRVSHAFHSPRMDGMLDDFRAVAEGLTFNAPQLSIVSDVTGEVLSAEEIQDPEYWVRHVREAVRFLDGVRTLEAEGVTAFLELGPDGVLSAMAQDCVTSGSGAEQQLTFVPAFRKNRDEPKSLLTSLAELHVHGKAVDWSAYFAGTDARRVDLPTYAFQHQQFWPQGQAASVVAAADPVDARFWEAVEQGDLAALVGTLGVEDETLAALGDLLPVLSAWRRQRRDASKVDGWRYRITWKPLTLQADTGLGGPWLLVVPDAGAVETADAVGRALAAGGAEVVTVPVAAGGTDREELARALREALPEGRPVGGIVSLTALDEEPDRAHPTLPGGVAALLALMQVLVEQGVDAPLWCVTRGAVSIGRSESVSGAVQAQTWGLGRVFGLEHPNRWGGLIDLPVELDTLDARAWSRLPGVLADPAGEDQVALRSGGVFGRRLVRAPEGDERTSEPWRPQGTALITGGVGALGAHTARWLARAGVEHLVLTSRRGAETAGAAELEAELTASGARVTIAACDVADREALAELVARVQEEDGRPIRAVVHAAGVTTQAGLADADPAAFADALAAKATGAANLDVLFGADTRDSLDAFVLFASGAGVWGGASQGAYATGNAYLDGLAEHRRARGLTATSISWGGWSGGGMAVGTAQEMLARRGLNGMDPELAVGALVRAVGSGATCLTVADVDWALFAPAFTMARPRPLIGDIPEVAEALRAPRPTARADGTSPRRCVSGWARCRGPNATGRCSTWSGRRPRPCSAIRRPTPSPRTGPSASWASTRSPRSNCATA</sequence>
<organism evidence="10">
    <name type="scientific">Streptomyces sp. R28</name>
    <dbReference type="NCBI Taxonomy" id="3238628"/>
    <lineage>
        <taxon>Bacteria</taxon>
        <taxon>Bacillati</taxon>
        <taxon>Actinomycetota</taxon>
        <taxon>Actinomycetes</taxon>
        <taxon>Kitasatosporales</taxon>
        <taxon>Streptomycetaceae</taxon>
        <taxon>Streptomyces</taxon>
    </lineage>
</organism>
<keyword evidence="3" id="KW-0597">Phosphoprotein</keyword>
<keyword evidence="7" id="KW-0012">Acyltransferase</keyword>
<keyword evidence="4" id="KW-0808">Transferase</keyword>
<comment type="cofactor">
    <cofactor evidence="1">
        <name>pantetheine 4'-phosphate</name>
        <dbReference type="ChEBI" id="CHEBI:47942"/>
    </cofactor>
</comment>
<dbReference type="PANTHER" id="PTHR43775">
    <property type="entry name" value="FATTY ACID SYNTHASE"/>
    <property type="match status" value="1"/>
</dbReference>
<reference evidence="10" key="1">
    <citation type="submission" date="2024-07" db="EMBL/GenBank/DDBJ databases">
        <authorList>
            <person name="Yu S.T."/>
        </authorList>
    </citation>
    <scope>NUCLEOTIDE SEQUENCE</scope>
    <source>
        <strain evidence="10">R28</strain>
    </source>
</reference>
<dbReference type="Pfam" id="PF08990">
    <property type="entry name" value="Docking"/>
    <property type="match status" value="1"/>
</dbReference>
<dbReference type="GO" id="GO:0031177">
    <property type="term" value="F:phosphopantetheine binding"/>
    <property type="evidence" value="ECO:0007669"/>
    <property type="project" value="UniProtKB-ARBA"/>
</dbReference>
<dbReference type="InterPro" id="IPR014043">
    <property type="entry name" value="Acyl_transferase_dom"/>
</dbReference>
<dbReference type="Pfam" id="PF16197">
    <property type="entry name" value="KAsynt_C_assoc"/>
    <property type="match status" value="1"/>
</dbReference>
<protein>
    <submittedName>
        <fullName evidence="10">Type I polyketide synthase</fullName>
    </submittedName>
</protein>
<dbReference type="SUPFAM" id="SSF53901">
    <property type="entry name" value="Thiolase-like"/>
    <property type="match status" value="1"/>
</dbReference>
<evidence type="ECO:0000256" key="4">
    <source>
        <dbReference type="ARBA" id="ARBA00022679"/>
    </source>
</evidence>
<dbReference type="EMBL" id="CP163439">
    <property type="protein sequence ID" value="XDQ38277.1"/>
    <property type="molecule type" value="Genomic_DNA"/>
</dbReference>
<evidence type="ECO:0000256" key="5">
    <source>
        <dbReference type="ARBA" id="ARBA00023194"/>
    </source>
</evidence>
<dbReference type="FunFam" id="3.40.366.10:FF:000002">
    <property type="entry name" value="Probable polyketide synthase 2"/>
    <property type="match status" value="1"/>
</dbReference>
<dbReference type="InterPro" id="IPR016035">
    <property type="entry name" value="Acyl_Trfase/lysoPLipase"/>
</dbReference>
<dbReference type="Pfam" id="PF00109">
    <property type="entry name" value="ketoacyl-synt"/>
    <property type="match status" value="1"/>
</dbReference>
<dbReference type="PROSITE" id="PS52004">
    <property type="entry name" value="KS3_2"/>
    <property type="match status" value="1"/>
</dbReference>
<evidence type="ECO:0000313" key="10">
    <source>
        <dbReference type="EMBL" id="XDQ38277.1"/>
    </source>
</evidence>
<dbReference type="InterPro" id="IPR014031">
    <property type="entry name" value="Ketoacyl_synth_C"/>
</dbReference>
<evidence type="ECO:0000256" key="2">
    <source>
        <dbReference type="ARBA" id="ARBA00022450"/>
    </source>
</evidence>
<feature type="compositionally biased region" description="Polar residues" evidence="8">
    <location>
        <begin position="1502"/>
        <end position="1516"/>
    </location>
</feature>
<evidence type="ECO:0000256" key="3">
    <source>
        <dbReference type="ARBA" id="ARBA00022553"/>
    </source>
</evidence>
<keyword evidence="5" id="KW-0045">Antibiotic biosynthesis</keyword>
<gene>
    <name evidence="10" type="ORF">AB5J49_35685</name>
</gene>
<dbReference type="Pfam" id="PF18369">
    <property type="entry name" value="PKS_DE"/>
    <property type="match status" value="1"/>
</dbReference>
<name>A0AB39Q533_9ACTN</name>
<dbReference type="SUPFAM" id="SSF52151">
    <property type="entry name" value="FabD/lysophospholipase-like"/>
    <property type="match status" value="1"/>
</dbReference>
<dbReference type="Gene3D" id="6.10.140.1830">
    <property type="match status" value="1"/>
</dbReference>
<dbReference type="GO" id="GO:0033068">
    <property type="term" value="P:macrolide biosynthetic process"/>
    <property type="evidence" value="ECO:0007669"/>
    <property type="project" value="UniProtKB-ARBA"/>
</dbReference>
<dbReference type="InterPro" id="IPR001227">
    <property type="entry name" value="Ac_transferase_dom_sf"/>
</dbReference>
<evidence type="ECO:0000256" key="6">
    <source>
        <dbReference type="ARBA" id="ARBA00023268"/>
    </source>
</evidence>
<dbReference type="CDD" id="cd08952">
    <property type="entry name" value="KR_1_SDR_x"/>
    <property type="match status" value="1"/>
</dbReference>
<dbReference type="InterPro" id="IPR016039">
    <property type="entry name" value="Thiolase-like"/>
</dbReference>
<dbReference type="InterPro" id="IPR018201">
    <property type="entry name" value="Ketoacyl_synth_AS"/>
</dbReference>
<keyword evidence="6" id="KW-0511">Multifunctional enzyme</keyword>
<dbReference type="SUPFAM" id="SSF55048">
    <property type="entry name" value="Probable ACP-binding domain of malonyl-CoA ACP transacylase"/>
    <property type="match status" value="1"/>
</dbReference>
<dbReference type="InterPro" id="IPR036291">
    <property type="entry name" value="NAD(P)-bd_dom_sf"/>
</dbReference>
<dbReference type="SMART" id="SM00827">
    <property type="entry name" value="PKS_AT"/>
    <property type="match status" value="1"/>
</dbReference>
<evidence type="ECO:0000259" key="9">
    <source>
        <dbReference type="PROSITE" id="PS52004"/>
    </source>
</evidence>
<dbReference type="InterPro" id="IPR057326">
    <property type="entry name" value="KR_dom"/>
</dbReference>
<feature type="domain" description="Ketosynthase family 3 (KS3)" evidence="9">
    <location>
        <begin position="33"/>
        <end position="459"/>
    </location>
</feature>
<dbReference type="Gene3D" id="3.30.70.3290">
    <property type="match status" value="1"/>
</dbReference>
<dbReference type="Gene3D" id="3.40.366.10">
    <property type="entry name" value="Malonyl-Coenzyme A Acyl Carrier Protein, domain 2"/>
    <property type="match status" value="1"/>
</dbReference>
<dbReference type="GO" id="GO:0006633">
    <property type="term" value="P:fatty acid biosynthetic process"/>
    <property type="evidence" value="ECO:0007669"/>
    <property type="project" value="InterPro"/>
</dbReference>
<dbReference type="Gene3D" id="3.40.47.10">
    <property type="match status" value="1"/>
</dbReference>
<dbReference type="Pfam" id="PF00698">
    <property type="entry name" value="Acyl_transf_1"/>
    <property type="match status" value="1"/>
</dbReference>
<dbReference type="Pfam" id="PF02801">
    <property type="entry name" value="Ketoacyl-synt_C"/>
    <property type="match status" value="1"/>
</dbReference>
<dbReference type="GO" id="GO:0004312">
    <property type="term" value="F:fatty acid synthase activity"/>
    <property type="evidence" value="ECO:0007669"/>
    <property type="project" value="TreeGrafter"/>
</dbReference>
<dbReference type="PROSITE" id="PS00606">
    <property type="entry name" value="KS3_1"/>
    <property type="match status" value="1"/>
</dbReference>
<accession>A0AB39Q533</accession>
<dbReference type="Gene3D" id="3.40.50.720">
    <property type="entry name" value="NAD(P)-binding Rossmann-like Domain"/>
    <property type="match status" value="1"/>
</dbReference>
<dbReference type="Pfam" id="PF08659">
    <property type="entry name" value="KR"/>
    <property type="match status" value="1"/>
</dbReference>
<dbReference type="NCBIfam" id="NF045894">
    <property type="entry name" value="PKS_plus_SDR"/>
    <property type="match status" value="1"/>
</dbReference>
<dbReference type="GO" id="GO:0004315">
    <property type="term" value="F:3-oxoacyl-[acyl-carrier-protein] synthase activity"/>
    <property type="evidence" value="ECO:0007669"/>
    <property type="project" value="InterPro"/>
</dbReference>
<dbReference type="FunFam" id="3.40.47.10:FF:000019">
    <property type="entry name" value="Polyketide synthase type I"/>
    <property type="match status" value="1"/>
</dbReference>
<dbReference type="CDD" id="cd00833">
    <property type="entry name" value="PKS"/>
    <property type="match status" value="1"/>
</dbReference>